<evidence type="ECO:0000259" key="2">
    <source>
        <dbReference type="Pfam" id="PF07486"/>
    </source>
</evidence>
<evidence type="ECO:0000256" key="1">
    <source>
        <dbReference type="SAM" id="Phobius"/>
    </source>
</evidence>
<reference evidence="3" key="2">
    <citation type="submission" date="2014-05" db="EMBL/GenBank/DDBJ databases">
        <title>Genome sequencing of Bartonella spp. isolated from human blood.</title>
        <authorList>
            <person name="Raoult D."/>
        </authorList>
    </citation>
    <scope>NUCLEOTIDE SEQUENCE</scope>
    <source>
        <strain evidence="3">MVT06</strain>
    </source>
</reference>
<name>A0A024LPT3_9HYPH</name>
<gene>
    <name evidence="3" type="ORF">BN1046_00007</name>
</gene>
<dbReference type="Gene3D" id="1.10.10.2520">
    <property type="entry name" value="Cell wall hydrolase SleB, domain 1"/>
    <property type="match status" value="1"/>
</dbReference>
<accession>A0A024LPT3</accession>
<protein>
    <submittedName>
        <fullName evidence="3">Cell wall hydrolase SleB</fullName>
    </submittedName>
</protein>
<dbReference type="Pfam" id="PF07486">
    <property type="entry name" value="Hydrolase_2"/>
    <property type="match status" value="1"/>
</dbReference>
<proteinExistence type="predicted"/>
<evidence type="ECO:0000313" key="3">
    <source>
        <dbReference type="EMBL" id="CDP79119.1"/>
    </source>
</evidence>
<keyword evidence="1" id="KW-0472">Membrane</keyword>
<keyword evidence="1" id="KW-1133">Transmembrane helix</keyword>
<dbReference type="EMBL" id="HG977193">
    <property type="protein sequence ID" value="CDP79119.1"/>
    <property type="molecule type" value="Genomic_DNA"/>
</dbReference>
<reference evidence="3" key="1">
    <citation type="submission" date="2013-11" db="EMBL/GenBank/DDBJ databases">
        <authorList>
            <person name="GENOMES U."/>
        </authorList>
    </citation>
    <scope>NUCLEOTIDE SEQUENCE</scope>
    <source>
        <strain evidence="3">MVT06</strain>
    </source>
</reference>
<dbReference type="PROSITE" id="PS51257">
    <property type="entry name" value="PROKAR_LIPOPROTEIN"/>
    <property type="match status" value="1"/>
</dbReference>
<dbReference type="InterPro" id="IPR042047">
    <property type="entry name" value="SleB_dom1"/>
</dbReference>
<dbReference type="AlphaFoldDB" id="A0A024LPT3"/>
<keyword evidence="3" id="KW-0378">Hydrolase</keyword>
<organism evidence="3">
    <name type="scientific">Bartonella schoenbuchensis</name>
    <dbReference type="NCBI Taxonomy" id="165694"/>
    <lineage>
        <taxon>Bacteria</taxon>
        <taxon>Pseudomonadati</taxon>
        <taxon>Pseudomonadota</taxon>
        <taxon>Alphaproteobacteria</taxon>
        <taxon>Hyphomicrobiales</taxon>
        <taxon>Bartonellaceae</taxon>
        <taxon>Bartonella</taxon>
    </lineage>
</organism>
<feature type="domain" description="Cell wall hydrolase SleB" evidence="2">
    <location>
        <begin position="69"/>
        <end position="167"/>
    </location>
</feature>
<keyword evidence="1" id="KW-0812">Transmembrane</keyword>
<feature type="transmembrane region" description="Helical" evidence="1">
    <location>
        <begin position="12"/>
        <end position="33"/>
    </location>
</feature>
<sequence length="285" mass="31557">MNLLYKIKKNRWIVRIAVSIIPLVTVGCASNHLNVKKAPNNQVAKVTTPSLTERQCLMRAMYFESNRSSREGMIAVGTVVMNRVNSSAYPKTICEVVGQPKQFAPGVLTRPMTEKASVARVKEAVDAVLRGERDKKSKNAMFFHTAGLSFPYKNMHYVRVAGGNAFYEKRARDGSLQVPVNDRPYNVAFAFAQDQGDVPNFIDVDLKNKGTKVEEIQIASASIEVAQVNSVPFVVTKPDMVPIPTPAPNRIAKTQETTPVIAYTAPSLDKLNTVVAMLEKQYRAR</sequence>
<dbReference type="GO" id="GO:0016787">
    <property type="term" value="F:hydrolase activity"/>
    <property type="evidence" value="ECO:0007669"/>
    <property type="project" value="UniProtKB-KW"/>
</dbReference>
<dbReference type="InterPro" id="IPR011105">
    <property type="entry name" value="Cell_wall_hydrolase_SleB"/>
</dbReference>